<dbReference type="EMBL" id="JAVYJV010000006">
    <property type="protein sequence ID" value="KAK4368408.1"/>
    <property type="molecule type" value="Genomic_DNA"/>
</dbReference>
<dbReference type="AlphaFoldDB" id="A0AAE1VFR7"/>
<reference evidence="2" key="1">
    <citation type="submission" date="2023-12" db="EMBL/GenBank/DDBJ databases">
        <title>Genome assembly of Anisodus tanguticus.</title>
        <authorList>
            <person name="Wang Y.-J."/>
        </authorList>
    </citation>
    <scope>NUCLEOTIDE SEQUENCE</scope>
    <source>
        <strain evidence="2">KB-2021</strain>
        <tissue evidence="2">Leaf</tissue>
    </source>
</reference>
<evidence type="ECO:0000313" key="2">
    <source>
        <dbReference type="EMBL" id="KAK4368408.1"/>
    </source>
</evidence>
<protein>
    <submittedName>
        <fullName evidence="2">Uncharacterized protein</fullName>
    </submittedName>
</protein>
<name>A0AAE1VFR7_9SOLA</name>
<feature type="transmembrane region" description="Helical" evidence="1">
    <location>
        <begin position="12"/>
        <end position="30"/>
    </location>
</feature>
<gene>
    <name evidence="2" type="ORF">RND71_012200</name>
</gene>
<organism evidence="2 3">
    <name type="scientific">Anisodus tanguticus</name>
    <dbReference type="NCBI Taxonomy" id="243964"/>
    <lineage>
        <taxon>Eukaryota</taxon>
        <taxon>Viridiplantae</taxon>
        <taxon>Streptophyta</taxon>
        <taxon>Embryophyta</taxon>
        <taxon>Tracheophyta</taxon>
        <taxon>Spermatophyta</taxon>
        <taxon>Magnoliopsida</taxon>
        <taxon>eudicotyledons</taxon>
        <taxon>Gunneridae</taxon>
        <taxon>Pentapetalae</taxon>
        <taxon>asterids</taxon>
        <taxon>lamiids</taxon>
        <taxon>Solanales</taxon>
        <taxon>Solanaceae</taxon>
        <taxon>Solanoideae</taxon>
        <taxon>Hyoscyameae</taxon>
        <taxon>Anisodus</taxon>
    </lineage>
</organism>
<proteinExistence type="predicted"/>
<sequence length="56" mass="6214">MITTLSWAQPNNLFVFLCHYFLLVFVAMGAEAYVKFVQLCVALTDIGIIGSASTRE</sequence>
<evidence type="ECO:0000256" key="1">
    <source>
        <dbReference type="SAM" id="Phobius"/>
    </source>
</evidence>
<keyword evidence="1" id="KW-0472">Membrane</keyword>
<keyword evidence="1" id="KW-1133">Transmembrane helix</keyword>
<accession>A0AAE1VFR7</accession>
<evidence type="ECO:0000313" key="3">
    <source>
        <dbReference type="Proteomes" id="UP001291623"/>
    </source>
</evidence>
<dbReference type="Proteomes" id="UP001291623">
    <property type="component" value="Unassembled WGS sequence"/>
</dbReference>
<keyword evidence="1" id="KW-0812">Transmembrane</keyword>
<keyword evidence="3" id="KW-1185">Reference proteome</keyword>
<comment type="caution">
    <text evidence="2">The sequence shown here is derived from an EMBL/GenBank/DDBJ whole genome shotgun (WGS) entry which is preliminary data.</text>
</comment>